<dbReference type="InterPro" id="IPR021919">
    <property type="entry name" value="CCB1"/>
</dbReference>
<dbReference type="PANTHER" id="PTHR35302:SF1">
    <property type="entry name" value="PROTEIN COFACTOR ASSEMBLY OF COMPLEX C SUBUNIT B CCB1, CHLOROPLASTIC"/>
    <property type="match status" value="1"/>
</dbReference>
<feature type="transmembrane region" description="Helical" evidence="1">
    <location>
        <begin position="112"/>
        <end position="131"/>
    </location>
</feature>
<dbReference type="AlphaFoldDB" id="A0A7S0DPF0"/>
<keyword evidence="1" id="KW-1133">Transmembrane helix</keyword>
<keyword evidence="1" id="KW-0472">Membrane</keyword>
<accession>A0A7S0DPF0</accession>
<proteinExistence type="predicted"/>
<evidence type="ECO:0000256" key="1">
    <source>
        <dbReference type="SAM" id="Phobius"/>
    </source>
</evidence>
<dbReference type="EMBL" id="HBEM01029434">
    <property type="protein sequence ID" value="CAD8461105.1"/>
    <property type="molecule type" value="Transcribed_RNA"/>
</dbReference>
<keyword evidence="1" id="KW-0812">Transmembrane</keyword>
<feature type="chain" id="PRO_5030599777" evidence="2">
    <location>
        <begin position="33"/>
        <end position="304"/>
    </location>
</feature>
<evidence type="ECO:0000256" key="2">
    <source>
        <dbReference type="SAM" id="SignalP"/>
    </source>
</evidence>
<name>A0A7S0DPF0_9EUKA</name>
<gene>
    <name evidence="3" type="ORF">LAMO00422_LOCUS20063</name>
</gene>
<organism evidence="3">
    <name type="scientific">Amorphochlora amoebiformis</name>
    <dbReference type="NCBI Taxonomy" id="1561963"/>
    <lineage>
        <taxon>Eukaryota</taxon>
        <taxon>Sar</taxon>
        <taxon>Rhizaria</taxon>
        <taxon>Cercozoa</taxon>
        <taxon>Chlorarachniophyceae</taxon>
        <taxon>Amorphochlora</taxon>
    </lineage>
</organism>
<keyword evidence="2" id="KW-0732">Signal</keyword>
<dbReference type="PANTHER" id="PTHR35302">
    <property type="match status" value="1"/>
</dbReference>
<dbReference type="PROSITE" id="PS51257">
    <property type="entry name" value="PROKAR_LIPOPROTEIN"/>
    <property type="match status" value="1"/>
</dbReference>
<feature type="transmembrane region" description="Helical" evidence="1">
    <location>
        <begin position="195"/>
        <end position="213"/>
    </location>
</feature>
<sequence length="304" mass="33394">MWRSTPTTPTMVTFRPLATLALSISCLPASLSAPISSLTRSRGVENMVSRPNRMERRSLLTRASKKTLKSHFLDKTMALTSAAMAGPLLAAHDVMAATNVPAMERSKEIPTAAYPALGLFLLAFPGVWSQIKRAPKANIKRVTFEIPGPKAENSVDTVEMASKLFSYFVKYNYEVKDRGEVISFVGKYASDRGQAAFITAFTFFSFLSLGLVLSTLFPENGGNKWYLLSLLSPAAGAFVLKNGEREEEFKIKMVTSSDEMVTDIFTEGDIEEIERLQNELGLQQKGKVLVKGLFQDEASAPDTA</sequence>
<protein>
    <submittedName>
        <fullName evidence="3">Uncharacterized protein</fullName>
    </submittedName>
</protein>
<dbReference type="Pfam" id="PF12046">
    <property type="entry name" value="CCB1"/>
    <property type="match status" value="1"/>
</dbReference>
<reference evidence="3" key="1">
    <citation type="submission" date="2021-01" db="EMBL/GenBank/DDBJ databases">
        <authorList>
            <person name="Corre E."/>
            <person name="Pelletier E."/>
            <person name="Niang G."/>
            <person name="Scheremetjew M."/>
            <person name="Finn R."/>
            <person name="Kale V."/>
            <person name="Holt S."/>
            <person name="Cochrane G."/>
            <person name="Meng A."/>
            <person name="Brown T."/>
            <person name="Cohen L."/>
        </authorList>
    </citation>
    <scope>NUCLEOTIDE SEQUENCE</scope>
    <source>
        <strain evidence="3">CCMP2058</strain>
    </source>
</reference>
<feature type="signal peptide" evidence="2">
    <location>
        <begin position="1"/>
        <end position="32"/>
    </location>
</feature>
<evidence type="ECO:0000313" key="3">
    <source>
        <dbReference type="EMBL" id="CAD8461105.1"/>
    </source>
</evidence>